<dbReference type="Proteomes" id="UP000215767">
    <property type="component" value="Unassembled WGS sequence"/>
</dbReference>
<dbReference type="SUPFAM" id="SSF51182">
    <property type="entry name" value="RmlC-like cupins"/>
    <property type="match status" value="1"/>
</dbReference>
<protein>
    <submittedName>
        <fullName evidence="5">AraC family transcriptional regulator</fullName>
    </submittedName>
</protein>
<evidence type="ECO:0000313" key="6">
    <source>
        <dbReference type="Proteomes" id="UP000215767"/>
    </source>
</evidence>
<dbReference type="InterPro" id="IPR032783">
    <property type="entry name" value="AraC_lig"/>
</dbReference>
<dbReference type="SUPFAM" id="SSF46689">
    <property type="entry name" value="Homeodomain-like"/>
    <property type="match status" value="2"/>
</dbReference>
<evidence type="ECO:0000256" key="2">
    <source>
        <dbReference type="ARBA" id="ARBA00023125"/>
    </source>
</evidence>
<dbReference type="RefSeq" id="WP_094844443.1">
    <property type="nucleotide sequence ID" value="NZ_NEVS01000004.1"/>
</dbReference>
<accession>A0A261UMR8</accession>
<dbReference type="InterPro" id="IPR014710">
    <property type="entry name" value="RmlC-like_jellyroll"/>
</dbReference>
<dbReference type="Gene3D" id="1.10.10.60">
    <property type="entry name" value="Homeodomain-like"/>
    <property type="match status" value="2"/>
</dbReference>
<dbReference type="Gene3D" id="2.60.120.10">
    <property type="entry name" value="Jelly Rolls"/>
    <property type="match status" value="1"/>
</dbReference>
<dbReference type="EMBL" id="NEVS01000004">
    <property type="protein sequence ID" value="OZI63188.1"/>
    <property type="molecule type" value="Genomic_DNA"/>
</dbReference>
<dbReference type="GO" id="GO:0043565">
    <property type="term" value="F:sequence-specific DNA binding"/>
    <property type="evidence" value="ECO:0007669"/>
    <property type="project" value="InterPro"/>
</dbReference>
<reference evidence="6" key="1">
    <citation type="submission" date="2017-05" db="EMBL/GenBank/DDBJ databases">
        <title>Complete and WGS of Bordetella genogroups.</title>
        <authorList>
            <person name="Spilker T."/>
            <person name="Lipuma J."/>
        </authorList>
    </citation>
    <scope>NUCLEOTIDE SEQUENCE [LARGE SCALE GENOMIC DNA]</scope>
    <source>
        <strain evidence="6">AU8856</strain>
    </source>
</reference>
<keyword evidence="6" id="KW-1185">Reference proteome</keyword>
<gene>
    <name evidence="5" type="ORF">CAL28_29320</name>
</gene>
<feature type="domain" description="HTH araC/xylS-type" evidence="4">
    <location>
        <begin position="228"/>
        <end position="326"/>
    </location>
</feature>
<comment type="caution">
    <text evidence="5">The sequence shown here is derived from an EMBL/GenBank/DDBJ whole genome shotgun (WGS) entry which is preliminary data.</text>
</comment>
<evidence type="ECO:0000256" key="3">
    <source>
        <dbReference type="ARBA" id="ARBA00023163"/>
    </source>
</evidence>
<evidence type="ECO:0000313" key="5">
    <source>
        <dbReference type="EMBL" id="OZI63188.1"/>
    </source>
</evidence>
<dbReference type="SMART" id="SM00342">
    <property type="entry name" value="HTH_ARAC"/>
    <property type="match status" value="1"/>
</dbReference>
<keyword evidence="3" id="KW-0804">Transcription</keyword>
<dbReference type="InterPro" id="IPR050204">
    <property type="entry name" value="AraC_XylS_family_regulators"/>
</dbReference>
<evidence type="ECO:0000259" key="4">
    <source>
        <dbReference type="PROSITE" id="PS01124"/>
    </source>
</evidence>
<dbReference type="PANTHER" id="PTHR46796:SF7">
    <property type="entry name" value="ARAC FAMILY TRANSCRIPTIONAL REGULATOR"/>
    <property type="match status" value="1"/>
</dbReference>
<keyword evidence="2" id="KW-0238">DNA-binding</keyword>
<dbReference type="InterPro" id="IPR009057">
    <property type="entry name" value="Homeodomain-like_sf"/>
</dbReference>
<organism evidence="5 6">
    <name type="scientific">Bordetella genomosp. 11</name>
    <dbReference type="NCBI Taxonomy" id="1416808"/>
    <lineage>
        <taxon>Bacteria</taxon>
        <taxon>Pseudomonadati</taxon>
        <taxon>Pseudomonadota</taxon>
        <taxon>Betaproteobacteria</taxon>
        <taxon>Burkholderiales</taxon>
        <taxon>Alcaligenaceae</taxon>
        <taxon>Bordetella</taxon>
    </lineage>
</organism>
<dbReference type="Pfam" id="PF12833">
    <property type="entry name" value="HTH_18"/>
    <property type="match status" value="1"/>
</dbReference>
<dbReference type="PROSITE" id="PS01124">
    <property type="entry name" value="HTH_ARAC_FAMILY_2"/>
    <property type="match status" value="1"/>
</dbReference>
<keyword evidence="1" id="KW-0805">Transcription regulation</keyword>
<dbReference type="GO" id="GO:0003700">
    <property type="term" value="F:DNA-binding transcription factor activity"/>
    <property type="evidence" value="ECO:0007669"/>
    <property type="project" value="InterPro"/>
</dbReference>
<proteinExistence type="predicted"/>
<dbReference type="AlphaFoldDB" id="A0A261UMR8"/>
<dbReference type="OrthoDB" id="9789899at2"/>
<dbReference type="InterPro" id="IPR011051">
    <property type="entry name" value="RmlC_Cupin_sf"/>
</dbReference>
<sequence>MFDQKSEVLGGETTPRIPGDLVSELLLGMRLYGIQYRRIQFSPPFGIGFAAAAGRAQFHFVARGSVFLRIAGGSPHRLQPGDAVLLPHGRPHELLSEPDLATRDIATFDTLKLCETVCAVVAAGDACDHAQDTLIFSGCMEFDLGGMHPLVSWMPEVMRVDTLLGRYPEILPMLEAMARESREERAGYAGILARLADVVSAFIVRGWAECGCGDATGWVQALRDPRLGRAIVAMHRDPGRDWTVAELAAQMGSSRSVFAERFLAVTGMTPLRYLTELRMRLAAQWIRDGRKSIEGAAYELGYGSQAAFSRAFKRVVGHTPGAVRALQ</sequence>
<dbReference type="PANTHER" id="PTHR46796">
    <property type="entry name" value="HTH-TYPE TRANSCRIPTIONAL ACTIVATOR RHAS-RELATED"/>
    <property type="match status" value="1"/>
</dbReference>
<name>A0A261UMR8_9BORD</name>
<dbReference type="PROSITE" id="PS00041">
    <property type="entry name" value="HTH_ARAC_FAMILY_1"/>
    <property type="match status" value="1"/>
</dbReference>
<dbReference type="InterPro" id="IPR018060">
    <property type="entry name" value="HTH_AraC"/>
</dbReference>
<evidence type="ECO:0000256" key="1">
    <source>
        <dbReference type="ARBA" id="ARBA00023015"/>
    </source>
</evidence>
<dbReference type="Pfam" id="PF12852">
    <property type="entry name" value="Cupin_6"/>
    <property type="match status" value="1"/>
</dbReference>
<dbReference type="InterPro" id="IPR018062">
    <property type="entry name" value="HTH_AraC-typ_CS"/>
</dbReference>